<feature type="modified residue" description="N6-(pyridoxal phosphate)lysine" evidence="5">
    <location>
        <position position="289"/>
    </location>
</feature>
<protein>
    <recommendedName>
        <fullName evidence="5">Acetylornithine aminotransferase</fullName>
        <shortName evidence="5">ACOAT</shortName>
        <ecNumber evidence="5">2.6.1.11</ecNumber>
    </recommendedName>
</protein>
<dbReference type="GO" id="GO:0006526">
    <property type="term" value="P:L-arginine biosynthetic process"/>
    <property type="evidence" value="ECO:0007669"/>
    <property type="project" value="UniProtKB-UniRule"/>
</dbReference>
<dbReference type="GO" id="GO:0005737">
    <property type="term" value="C:cytoplasm"/>
    <property type="evidence" value="ECO:0007669"/>
    <property type="project" value="UniProtKB-SubCell"/>
</dbReference>
<dbReference type="InterPro" id="IPR015424">
    <property type="entry name" value="PyrdxlP-dep_Trfase"/>
</dbReference>
<feature type="binding site" evidence="5">
    <location>
        <position position="318"/>
    </location>
    <ligand>
        <name>pyridoxal 5'-phosphate</name>
        <dbReference type="ChEBI" id="CHEBI:597326"/>
    </ligand>
</feature>
<organism evidence="6 7">
    <name type="scientific">Alcanivorax borkumensis (strain ATCC 700651 / DSM 11573 / NCIMB 13689 / SK2)</name>
    <dbReference type="NCBI Taxonomy" id="393595"/>
    <lineage>
        <taxon>Bacteria</taxon>
        <taxon>Pseudomonadati</taxon>
        <taxon>Pseudomonadota</taxon>
        <taxon>Gammaproteobacteria</taxon>
        <taxon>Oceanospirillales</taxon>
        <taxon>Alcanivoracaceae</taxon>
        <taxon>Alcanivorax</taxon>
    </lineage>
</organism>
<dbReference type="InterPro" id="IPR004636">
    <property type="entry name" value="AcOrn/SuccOrn_fam"/>
</dbReference>
<proteinExistence type="inferred from homology"/>
<feature type="binding site" evidence="5">
    <location>
        <begin position="142"/>
        <end position="143"/>
    </location>
    <ligand>
        <name>pyridoxal 5'-phosphate</name>
        <dbReference type="ChEBI" id="CHEBI:597326"/>
    </ligand>
</feature>
<dbReference type="InterPro" id="IPR049704">
    <property type="entry name" value="Aminotrans_3_PPA_site"/>
</dbReference>
<dbReference type="Gene3D" id="3.40.640.10">
    <property type="entry name" value="Type I PLP-dependent aspartate aminotransferase-like (Major domain)"/>
    <property type="match status" value="1"/>
</dbReference>
<dbReference type="EMBL" id="AM286690">
    <property type="protein sequence ID" value="CAL16167.1"/>
    <property type="molecule type" value="Genomic_DNA"/>
</dbReference>
<evidence type="ECO:0000256" key="1">
    <source>
        <dbReference type="ARBA" id="ARBA00022576"/>
    </source>
</evidence>
<reference evidence="6 7" key="1">
    <citation type="journal article" date="2006" name="Nat. Biotechnol.">
        <title>Genome sequence of the ubiquitous hydrocarbon-degrading marine bacterium Alcanivorax borkumensis.</title>
        <authorList>
            <person name="Schneiker S."/>
            <person name="Martins dos Santos V.A.P."/>
            <person name="Bartels D."/>
            <person name="Bekel T."/>
            <person name="Brecht M."/>
            <person name="Buhrmester J."/>
            <person name="Chernikova T.N."/>
            <person name="Denaro R."/>
            <person name="Ferrer M."/>
            <person name="Gertler C."/>
            <person name="Goesmann A."/>
            <person name="Golyshina O.V."/>
            <person name="Kaminski F."/>
            <person name="Khachane A.N."/>
            <person name="Lang S."/>
            <person name="Linke B."/>
            <person name="McHardy A.C."/>
            <person name="Meyer F."/>
            <person name="Nechitaylo T."/>
            <person name="Puehler A."/>
            <person name="Regenhardt D."/>
            <person name="Rupp O."/>
            <person name="Sabirova J.S."/>
            <person name="Selbitschka W."/>
            <person name="Yakimov M.M."/>
            <person name="Timmis K.N."/>
            <person name="Vorhoelter F.-J."/>
            <person name="Weidner S."/>
            <person name="Kaiser O."/>
            <person name="Golyshin P.N."/>
        </authorList>
    </citation>
    <scope>NUCLEOTIDE SEQUENCE [LARGE SCALE GENOMIC DNA]</scope>
    <source>
        <strain evidence="7">ATCC 700651 / DSM 11573 / NCIMB 13689 / SK2</strain>
    </source>
</reference>
<dbReference type="NCBIfam" id="TIGR00707">
    <property type="entry name" value="argD"/>
    <property type="match status" value="1"/>
</dbReference>
<feature type="binding site" evidence="5">
    <location>
        <position position="177"/>
    </location>
    <ligand>
        <name>N(2)-acetyl-L-ornithine</name>
        <dbReference type="ChEBI" id="CHEBI:57805"/>
    </ligand>
</feature>
<keyword evidence="5" id="KW-0055">Arginine biosynthesis</keyword>
<dbReference type="KEGG" id="abo:ABO_0719"/>
<dbReference type="GO" id="GO:0030170">
    <property type="term" value="F:pyridoxal phosphate binding"/>
    <property type="evidence" value="ECO:0007669"/>
    <property type="project" value="InterPro"/>
</dbReference>
<dbReference type="PIRSF" id="PIRSF000521">
    <property type="entry name" value="Transaminase_4ab_Lys_Orn"/>
    <property type="match status" value="1"/>
</dbReference>
<comment type="cofactor">
    <cofactor evidence="5">
        <name>pyridoxal 5'-phosphate</name>
        <dbReference type="ChEBI" id="CHEBI:597326"/>
    </cofactor>
    <text evidence="5">Binds 1 pyridoxal phosphate per subunit.</text>
</comment>
<keyword evidence="7" id="KW-1185">Reference proteome</keyword>
<comment type="similarity">
    <text evidence="5">Belongs to the class-III pyridoxal-phosphate-dependent aminotransferase family. ArgD subfamily.</text>
</comment>
<feature type="binding site" evidence="5">
    <location>
        <position position="317"/>
    </location>
    <ligand>
        <name>N(2)-acetyl-L-ornithine</name>
        <dbReference type="ChEBI" id="CHEBI:57805"/>
    </ligand>
</feature>
<dbReference type="HOGENOM" id="CLU_016922_10_1_6"/>
<gene>
    <name evidence="5 6" type="primary">argD</name>
    <name evidence="6" type="ordered locus">ABO_0719</name>
</gene>
<evidence type="ECO:0000256" key="2">
    <source>
        <dbReference type="ARBA" id="ARBA00022605"/>
    </source>
</evidence>
<keyword evidence="3 5" id="KW-0808">Transferase</keyword>
<comment type="subunit">
    <text evidence="5">Homodimer.</text>
</comment>
<dbReference type="AlphaFoldDB" id="Q0VRN1"/>
<dbReference type="PROSITE" id="PS00600">
    <property type="entry name" value="AA_TRANSFER_CLASS_3"/>
    <property type="match status" value="1"/>
</dbReference>
<comment type="miscellaneous">
    <text evidence="5">May also have succinyldiaminopimelate aminotransferase activity, thus carrying out the corresponding step in lysine biosynthesis.</text>
</comment>
<keyword evidence="5" id="KW-0963">Cytoplasm</keyword>
<dbReference type="InterPro" id="IPR015422">
    <property type="entry name" value="PyrdxlP-dep_Trfase_small"/>
</dbReference>
<dbReference type="CDD" id="cd00610">
    <property type="entry name" value="OAT_like"/>
    <property type="match status" value="1"/>
</dbReference>
<dbReference type="Proteomes" id="UP000008871">
    <property type="component" value="Chromosome"/>
</dbReference>
<dbReference type="GO" id="GO:0003992">
    <property type="term" value="F:N2-acetyl-L-ornithine:2-oxoglutarate 5-aminotransferase activity"/>
    <property type="evidence" value="ECO:0007669"/>
    <property type="project" value="UniProtKB-UniRule"/>
</dbReference>
<dbReference type="eggNOG" id="COG4992">
    <property type="taxonomic scope" value="Bacteria"/>
</dbReference>
<dbReference type="PANTHER" id="PTHR11986:SF79">
    <property type="entry name" value="ACETYLORNITHINE AMINOTRANSFERASE, MITOCHONDRIAL"/>
    <property type="match status" value="1"/>
</dbReference>
<sequence>MANNCAIIGGSGSPRLPFFVLGREPDADKSALARYQLFIANYQLPAMSQYLIPTYARQPVAFVRGEGVWLYDENDHKYMDAISGIGVCNLGHCHPAVTRTLAEQARQLVHTSNLYRIPAQESLAQRLCELSGMANVFFSNSGAEANEAAIKIARLYGSRKQITCPTVVVMEGSFHGRTMATLSATANAKVQEGFAPLLDGFVRVPFNDLAAVEALAENRDIVAVLVEPVQGEGGIHIPADDYLAGLRALCDRNDWLLMLDEIQSGNGRTGDYFACLGANVTPDVLTTAKGLGNGFPIGACLVAGKAEGVFGPGNHGSTYGGNPLGCATALTVVNALTDDVIDGVADKGAWLKDAFTQAFSDLPMVTEIRQRGLMLGIQLDRPCPELVNRARDAGLLINVTAGSVVRLLPPLVINQTEMQHLVDTLSALIHRFADEQEVA</sequence>
<dbReference type="PANTHER" id="PTHR11986">
    <property type="entry name" value="AMINOTRANSFERASE CLASS III"/>
    <property type="match status" value="1"/>
</dbReference>
<comment type="catalytic activity">
    <reaction evidence="5">
        <text>N(2)-acetyl-L-ornithine + 2-oxoglutarate = N-acetyl-L-glutamate 5-semialdehyde + L-glutamate</text>
        <dbReference type="Rhea" id="RHEA:18049"/>
        <dbReference type="ChEBI" id="CHEBI:16810"/>
        <dbReference type="ChEBI" id="CHEBI:29123"/>
        <dbReference type="ChEBI" id="CHEBI:29985"/>
        <dbReference type="ChEBI" id="CHEBI:57805"/>
        <dbReference type="EC" id="2.6.1.11"/>
    </reaction>
</comment>
<evidence type="ECO:0000256" key="3">
    <source>
        <dbReference type="ARBA" id="ARBA00022679"/>
    </source>
</evidence>
<dbReference type="NCBIfam" id="NF002325">
    <property type="entry name" value="PRK01278.1"/>
    <property type="match status" value="1"/>
</dbReference>
<dbReference type="InterPro" id="IPR050103">
    <property type="entry name" value="Class-III_PLP-dep_AT"/>
</dbReference>
<dbReference type="Gene3D" id="3.90.1150.10">
    <property type="entry name" value="Aspartate Aminotransferase, domain 1"/>
    <property type="match status" value="1"/>
</dbReference>
<dbReference type="SUPFAM" id="SSF53383">
    <property type="entry name" value="PLP-dependent transferases"/>
    <property type="match status" value="1"/>
</dbReference>
<evidence type="ECO:0000313" key="6">
    <source>
        <dbReference type="EMBL" id="CAL16167.1"/>
    </source>
</evidence>
<dbReference type="STRING" id="393595.ABO_0719"/>
<dbReference type="UniPathway" id="UPA00068">
    <property type="reaction ID" value="UER00109"/>
</dbReference>
<feature type="binding site" evidence="5">
    <location>
        <begin position="260"/>
        <end position="263"/>
    </location>
    <ligand>
        <name>pyridoxal 5'-phosphate</name>
        <dbReference type="ChEBI" id="CHEBI:597326"/>
    </ligand>
</feature>
<name>Q0VRN1_ALCBS</name>
<dbReference type="InterPro" id="IPR005814">
    <property type="entry name" value="Aminotrans_3"/>
</dbReference>
<comment type="subcellular location">
    <subcellularLocation>
        <location evidence="5">Cytoplasm</location>
    </subcellularLocation>
</comment>
<dbReference type="GO" id="GO:0042802">
    <property type="term" value="F:identical protein binding"/>
    <property type="evidence" value="ECO:0007669"/>
    <property type="project" value="TreeGrafter"/>
</dbReference>
<dbReference type="Pfam" id="PF00202">
    <property type="entry name" value="Aminotran_3"/>
    <property type="match status" value="1"/>
</dbReference>
<dbReference type="EC" id="2.6.1.11" evidence="5"/>
<evidence type="ECO:0000313" key="7">
    <source>
        <dbReference type="Proteomes" id="UP000008871"/>
    </source>
</evidence>
<keyword evidence="2 5" id="KW-0028">Amino-acid biosynthesis</keyword>
<keyword evidence="1 5" id="KW-0032">Aminotransferase</keyword>
<evidence type="ECO:0000256" key="5">
    <source>
        <dbReference type="HAMAP-Rule" id="MF_01107"/>
    </source>
</evidence>
<accession>Q0VRN1</accession>
<feature type="binding site" evidence="5">
    <location>
        <position position="174"/>
    </location>
    <ligand>
        <name>pyridoxal 5'-phosphate</name>
        <dbReference type="ChEBI" id="CHEBI:597326"/>
    </ligand>
</feature>
<evidence type="ECO:0000256" key="4">
    <source>
        <dbReference type="ARBA" id="ARBA00022898"/>
    </source>
</evidence>
<dbReference type="HAMAP" id="MF_01107">
    <property type="entry name" value="ArgD_aminotrans_3"/>
    <property type="match status" value="1"/>
</dbReference>
<dbReference type="FunFam" id="3.40.640.10:FF:000004">
    <property type="entry name" value="Acetylornithine aminotransferase"/>
    <property type="match status" value="1"/>
</dbReference>
<dbReference type="InterPro" id="IPR015421">
    <property type="entry name" value="PyrdxlP-dep_Trfase_major"/>
</dbReference>
<comment type="pathway">
    <text evidence="5">Amino-acid biosynthesis; L-arginine biosynthesis; N(2)-acetyl-L-ornithine from L-glutamate: step 4/4.</text>
</comment>
<keyword evidence="4 5" id="KW-0663">Pyridoxal phosphate</keyword>